<sequence>MKYDLLGLYIEEFSIRNKNLENQNVYSVTNSEGFIRSTDFFNKVVFSKDLANYKVVLPNYFAYNPSRLNVGSIDFLSSSDGVIVSPLYVIFKCNDLLFSEYLKRYLKSKTGQMQIKSKTKGAVRDTVSFSSLAEMRIPIPPLADQIHIAHILSQAEALIAQRKESIRLLDELVKSKFLEMFGDPVKNEKGWEVKRLKDVIYGIDSGWSPVCEDYSRSIESEKAILKLGSVTKCKFDPTANKKLPEELEEKKLIEVKDGDVLFTRKNTKELVAAACYVFKTPCNLFLSDLIFRLNYNSDLLNGIYLSNLITEEKYRKQIQSLATGSAGSMPNISKEKLMNFYTLVPPISIQNKFAEFVENIQLQKIQYQRSLIDLETLYSSLSQKAFNGELTANQKSSSTVSAPWFARETSLHVIATDSNKERTTLQKIDKIKAAFSSKKEEQSFLKRKILGSYIINQSLEDSQFGDVKFEKLLHLSEYLILKRNFGQHYVQKVAGPYDNKFTILFFQQIEKDRWFRRIKEGKQFHFQKGEKHESSTKIYNYFSEEELGAIQGLIGLFKKANYEKVEVVSTLYAVWNNRIIKGEPIEDNLLKEDFLNWDPKKEKYQNRLDNAIVWMREKNLVPDGWGPLIEKTK</sequence>
<dbReference type="InterPro" id="IPR052021">
    <property type="entry name" value="Type-I_RS_S_subunit"/>
</dbReference>
<protein>
    <submittedName>
        <fullName evidence="5">Type I restriction modification DNA specificity domain protein</fullName>
    </submittedName>
</protein>
<comment type="similarity">
    <text evidence="1">Belongs to the type-I restriction system S methylase family.</text>
</comment>
<proteinExistence type="inferred from homology"/>
<accession>A0A0F6IDI7</accession>
<dbReference type="Gene3D" id="3.90.220.20">
    <property type="entry name" value="DNA methylase specificity domains"/>
    <property type="match status" value="2"/>
</dbReference>
<dbReference type="GO" id="GO:0009307">
    <property type="term" value="P:DNA restriction-modification system"/>
    <property type="evidence" value="ECO:0007669"/>
    <property type="project" value="UniProtKB-KW"/>
</dbReference>
<evidence type="ECO:0000313" key="5">
    <source>
        <dbReference type="EMBL" id="EMJ36112.1"/>
    </source>
</evidence>
<gene>
    <name evidence="5" type="ORF">LEP1GSC079_2380</name>
</gene>
<feature type="domain" description="Type I restriction modification DNA specificity" evidence="4">
    <location>
        <begin position="97"/>
        <end position="166"/>
    </location>
</feature>
<dbReference type="InterPro" id="IPR044946">
    <property type="entry name" value="Restrct_endonuc_typeI_TRD_sf"/>
</dbReference>
<dbReference type="InterPro" id="IPR000055">
    <property type="entry name" value="Restrct_endonuc_typeI_TRD"/>
</dbReference>
<reference evidence="5 6" key="1">
    <citation type="submission" date="2013-01" db="EMBL/GenBank/DDBJ databases">
        <authorList>
            <person name="Harkins D.M."/>
            <person name="Durkin A.S."/>
            <person name="Brinkac L.M."/>
            <person name="Haft D.H."/>
            <person name="Selengut J.D."/>
            <person name="Sanka R."/>
            <person name="DePew J."/>
            <person name="Purushe J."/>
            <person name="Peacock S.J."/>
            <person name="Thaipadungpanit J."/>
            <person name="Wuthiekanun V.W."/>
            <person name="Day N.P."/>
            <person name="Vinetz J.M."/>
            <person name="Sutton G.G."/>
            <person name="Nierman W.C."/>
            <person name="Fouts D.E."/>
        </authorList>
    </citation>
    <scope>NUCLEOTIDE SEQUENCE [LARGE SCALE GENOMIC DNA]</scope>
    <source>
        <strain evidence="5 6">FPW1039</strain>
    </source>
</reference>
<evidence type="ECO:0000256" key="1">
    <source>
        <dbReference type="ARBA" id="ARBA00010923"/>
    </source>
</evidence>
<dbReference type="AlphaFoldDB" id="A0A0F6IDI7"/>
<evidence type="ECO:0000313" key="6">
    <source>
        <dbReference type="Proteomes" id="UP000012164"/>
    </source>
</evidence>
<name>A0A0F6IDI7_LEPIR</name>
<evidence type="ECO:0000256" key="2">
    <source>
        <dbReference type="ARBA" id="ARBA00022747"/>
    </source>
</evidence>
<evidence type="ECO:0000259" key="4">
    <source>
        <dbReference type="Pfam" id="PF01420"/>
    </source>
</evidence>
<evidence type="ECO:0000256" key="3">
    <source>
        <dbReference type="ARBA" id="ARBA00023125"/>
    </source>
</evidence>
<organism evidence="5 6">
    <name type="scientific">Leptospira interrogans str. FPW1039</name>
    <dbReference type="NCBI Taxonomy" id="1193040"/>
    <lineage>
        <taxon>Bacteria</taxon>
        <taxon>Pseudomonadati</taxon>
        <taxon>Spirochaetota</taxon>
        <taxon>Spirochaetia</taxon>
        <taxon>Leptospirales</taxon>
        <taxon>Leptospiraceae</taxon>
        <taxon>Leptospira</taxon>
    </lineage>
</organism>
<dbReference type="GO" id="GO:0003677">
    <property type="term" value="F:DNA binding"/>
    <property type="evidence" value="ECO:0007669"/>
    <property type="project" value="UniProtKB-KW"/>
</dbReference>
<dbReference type="PANTHER" id="PTHR30408">
    <property type="entry name" value="TYPE-1 RESTRICTION ENZYME ECOKI SPECIFICITY PROTEIN"/>
    <property type="match status" value="1"/>
</dbReference>
<comment type="caution">
    <text evidence="5">The sequence shown here is derived from an EMBL/GenBank/DDBJ whole genome shotgun (WGS) entry which is preliminary data.</text>
</comment>
<dbReference type="Pfam" id="PF01420">
    <property type="entry name" value="Methylase_S"/>
    <property type="match status" value="1"/>
</dbReference>
<dbReference type="EMBL" id="AKWR02000141">
    <property type="protein sequence ID" value="EMJ36112.1"/>
    <property type="molecule type" value="Genomic_DNA"/>
</dbReference>
<dbReference type="PANTHER" id="PTHR30408:SF12">
    <property type="entry name" value="TYPE I RESTRICTION ENZYME MJAVIII SPECIFICITY SUBUNIT"/>
    <property type="match status" value="1"/>
</dbReference>
<dbReference type="SUPFAM" id="SSF116734">
    <property type="entry name" value="DNA methylase specificity domain"/>
    <property type="match status" value="2"/>
</dbReference>
<keyword evidence="2" id="KW-0680">Restriction system</keyword>
<dbReference type="Proteomes" id="UP000012164">
    <property type="component" value="Unassembled WGS sequence"/>
</dbReference>
<keyword evidence="3" id="KW-0238">DNA-binding</keyword>